<dbReference type="EMBL" id="KF623294">
    <property type="protein sequence ID" value="AGX01807.1"/>
    <property type="molecule type" value="Genomic_DNA"/>
</dbReference>
<dbReference type="GeneID" id="18500984"/>
<dbReference type="OrthoDB" id="5503at10239"/>
<protein>
    <submittedName>
        <fullName evidence="2">Putative virion structural protein</fullName>
    </submittedName>
</protein>
<organism evidence="2 3">
    <name type="scientific">Erwinia phage PhiEaH1</name>
    <dbReference type="NCBI Taxonomy" id="1401669"/>
    <lineage>
        <taxon>Viruses</taxon>
        <taxon>Duplodnaviria</taxon>
        <taxon>Heunggongvirae</taxon>
        <taxon>Uroviricota</taxon>
        <taxon>Caudoviricetes</taxon>
        <taxon>Chimalliviridae</taxon>
        <taxon>Iapetusvirus</taxon>
        <taxon>Iapetusvirus EaH1</taxon>
    </lineage>
</organism>
<evidence type="ECO:0000313" key="2">
    <source>
        <dbReference type="EMBL" id="AGX01807.1"/>
    </source>
</evidence>
<dbReference type="RefSeq" id="YP_009010138.1">
    <property type="nucleotide sequence ID" value="NC_023610.1"/>
</dbReference>
<dbReference type="Proteomes" id="UP000204235">
    <property type="component" value="Segment"/>
</dbReference>
<feature type="region of interest" description="Disordered" evidence="1">
    <location>
        <begin position="406"/>
        <end position="425"/>
    </location>
</feature>
<name>W8CZE2_9CAUD</name>
<keyword evidence="3" id="KW-1185">Reference proteome</keyword>
<feature type="compositionally biased region" description="Polar residues" evidence="1">
    <location>
        <begin position="406"/>
        <end position="418"/>
    </location>
</feature>
<reference evidence="2 3" key="1">
    <citation type="journal article" date="2014" name="FEMS Microbiol. Lett.">
        <title>The genome of the Erwinia amylovora phage PhiEaH1 reveals greater diversity and broadens the applicability of phages for the treatment of fire blight.</title>
        <authorList>
            <person name="Meczker K."/>
            <person name="Domotor D."/>
            <person name="Vass J."/>
            <person name="Rakhely G."/>
            <person name="Schneider G."/>
            <person name="Kovacs T."/>
        </authorList>
    </citation>
    <scope>NUCLEOTIDE SEQUENCE [LARGE SCALE GENOMIC DNA]</scope>
</reference>
<evidence type="ECO:0000256" key="1">
    <source>
        <dbReference type="SAM" id="MobiDB-lite"/>
    </source>
</evidence>
<dbReference type="KEGG" id="vg:18500984"/>
<proteinExistence type="predicted"/>
<accession>W8CZE2</accession>
<evidence type="ECO:0000313" key="3">
    <source>
        <dbReference type="Proteomes" id="UP000204235"/>
    </source>
</evidence>
<sequence>MNSSEGSTMLEMMMGGSGRVYPWSGPGNKKLKFGTRDLGYFGEVTQAELFGNDEVWGMVKPVTGTKNNAALNVWLKFILDGRVLYTPKYPITMGTKWEDLYAAGAVYGVKGNGDAPVPAGGAVDQFRMVTKIEKIVGVNKIWPLKLQLMSGANSLINSTNDWASDRSEWDRLWTPFFAQKWETYGWQEMNQGYTNRLATIKERNGDGTNYGTRGGNSTIALKNYIAMNTTSSSISWRPVLELINDPNMALSPYLPYFAVSGGQKNFFPVFDDDGVAPLKGVGNVRGYNSHQLGVMLGFDTKTEQVWLEPSTGKQVLTADFTDTSELVPLRNMTLRNSAMAPQAVNVQTGREEVFVNVPQATVTLTAAVETVDAGLISPQRVVAIRTAQQPILDYTVKGYEGSVDFSNSAKQNAPSPTFTIEADGT</sequence>